<dbReference type="InterPro" id="IPR021333">
    <property type="entry name" value="DUF2946"/>
</dbReference>
<accession>A0ABU0MHQ2</accession>
<dbReference type="Pfam" id="PF11162">
    <property type="entry name" value="DUF2946"/>
    <property type="match status" value="1"/>
</dbReference>
<feature type="compositionally biased region" description="Basic and acidic residues" evidence="1">
    <location>
        <begin position="51"/>
        <end position="66"/>
    </location>
</feature>
<evidence type="ECO:0000313" key="2">
    <source>
        <dbReference type="EMBL" id="MDQ0532741.1"/>
    </source>
</evidence>
<comment type="caution">
    <text evidence="2">The sequence shown here is derived from an EMBL/GenBank/DDBJ whole genome shotgun (WGS) entry which is preliminary data.</text>
</comment>
<dbReference type="EMBL" id="JAUSVU010000004">
    <property type="protein sequence ID" value="MDQ0532741.1"/>
    <property type="molecule type" value="Genomic_DNA"/>
</dbReference>
<organism evidence="2 3">
    <name type="scientific">Azospirillum picis</name>
    <dbReference type="NCBI Taxonomy" id="488438"/>
    <lineage>
        <taxon>Bacteria</taxon>
        <taxon>Pseudomonadati</taxon>
        <taxon>Pseudomonadota</taxon>
        <taxon>Alphaproteobacteria</taxon>
        <taxon>Rhodospirillales</taxon>
        <taxon>Azospirillaceae</taxon>
        <taxon>Azospirillum</taxon>
    </lineage>
</organism>
<name>A0ABU0MHQ2_9PROT</name>
<sequence length="124" mass="12677">MLQVVAWGWMLPTMGVAQAESTLPWLICTADGLKVVAADATSGGGNGPEEAAEKPSKSGSQDGDHAAGHCPLCPLVAGLALPPPPTLVHPLPMTARDPRLLPGERIAAGWFLSTLQARAPPAAV</sequence>
<gene>
    <name evidence="2" type="ORF">QO018_001588</name>
</gene>
<keyword evidence="3" id="KW-1185">Reference proteome</keyword>
<evidence type="ECO:0008006" key="4">
    <source>
        <dbReference type="Google" id="ProtNLM"/>
    </source>
</evidence>
<dbReference type="RefSeq" id="WP_246512906.1">
    <property type="nucleotide sequence ID" value="NZ_JAGINO010000004.1"/>
</dbReference>
<dbReference type="Proteomes" id="UP001244552">
    <property type="component" value="Unassembled WGS sequence"/>
</dbReference>
<protein>
    <recommendedName>
        <fullName evidence="4">DUF2946 domain-containing protein</fullName>
    </recommendedName>
</protein>
<reference evidence="2 3" key="1">
    <citation type="submission" date="2023-07" db="EMBL/GenBank/DDBJ databases">
        <title>Genomic Encyclopedia of Type Strains, Phase IV (KMG-IV): sequencing the most valuable type-strain genomes for metagenomic binning, comparative biology and taxonomic classification.</title>
        <authorList>
            <person name="Goeker M."/>
        </authorList>
    </citation>
    <scope>NUCLEOTIDE SEQUENCE [LARGE SCALE GENOMIC DNA]</scope>
    <source>
        <strain evidence="2 3">DSM 19922</strain>
    </source>
</reference>
<evidence type="ECO:0000313" key="3">
    <source>
        <dbReference type="Proteomes" id="UP001244552"/>
    </source>
</evidence>
<proteinExistence type="predicted"/>
<evidence type="ECO:0000256" key="1">
    <source>
        <dbReference type="SAM" id="MobiDB-lite"/>
    </source>
</evidence>
<feature type="region of interest" description="Disordered" evidence="1">
    <location>
        <begin position="38"/>
        <end position="66"/>
    </location>
</feature>